<dbReference type="Pfam" id="PF06722">
    <property type="entry name" value="EryCIII-like_C"/>
    <property type="match status" value="1"/>
</dbReference>
<accession>A0A9X2JKP2</accession>
<dbReference type="GO" id="GO:0033072">
    <property type="term" value="P:vancomycin biosynthetic process"/>
    <property type="evidence" value="ECO:0007669"/>
    <property type="project" value="UniProtKB-ARBA"/>
</dbReference>
<dbReference type="GO" id="GO:0005975">
    <property type="term" value="P:carbohydrate metabolic process"/>
    <property type="evidence" value="ECO:0007669"/>
    <property type="project" value="InterPro"/>
</dbReference>
<dbReference type="InterPro" id="IPR010610">
    <property type="entry name" value="EryCIII-like_C"/>
</dbReference>
<dbReference type="CDD" id="cd03784">
    <property type="entry name" value="GT1_Gtf-like"/>
    <property type="match status" value="1"/>
</dbReference>
<feature type="domain" description="Erythromycin biosynthesis protein CIII-like C-terminal" evidence="2">
    <location>
        <begin position="302"/>
        <end position="405"/>
    </location>
</feature>
<sequence length="427" mass="47377">MKIIIATLGTRGDVQPFVALGKGLIAAGHQVVLATCEHFEPFIRAHGLEYGYVNNELIEFLHSEDGKIAMENSANLRETIATAIRLGPKLGAMVRRQMDDMWAACEQHAPDLVIYHPKVAGAADFAEKLGVPCILAFYLPMFAPTSEFPVARFPEWPLGGWYNRFTYRLVRGAFRLVSGRVKRWRTQHGLAARSPALKLQLPDGRPIPILQAYSPLVIPQPSDWPDWAQATGFWFLDEQQDWTPPKELVDFLNDGPPPVYFGFGSIFGRSPQRVAELILQAVQQTGVRAILLRGWGGLEPPARALGDNVLFIDSAPHDWLFTRMRAVVHHGGCGTTAAALRAGKPQIICPFFGDQPFWGNVVAKLGVGPPPIAQRRLTAERLSTAIQQTMDNPTMHAKAAELGDRIRQEHGVAEAVAFVNQWYDKLR</sequence>
<dbReference type="GO" id="GO:0008194">
    <property type="term" value="F:UDP-glycosyltransferase activity"/>
    <property type="evidence" value="ECO:0007669"/>
    <property type="project" value="InterPro"/>
</dbReference>
<evidence type="ECO:0000313" key="3">
    <source>
        <dbReference type="EMBL" id="MCO6046994.1"/>
    </source>
</evidence>
<dbReference type="InterPro" id="IPR050426">
    <property type="entry name" value="Glycosyltransferase_28"/>
</dbReference>
<dbReference type="PANTHER" id="PTHR48050">
    <property type="entry name" value="STEROL 3-BETA-GLUCOSYLTRANSFERASE"/>
    <property type="match status" value="1"/>
</dbReference>
<name>A0A9X2JKP2_9BACT</name>
<dbReference type="Proteomes" id="UP001155241">
    <property type="component" value="Unassembled WGS sequence"/>
</dbReference>
<reference evidence="3" key="1">
    <citation type="submission" date="2022-06" db="EMBL/GenBank/DDBJ databases">
        <title>Aeoliella straminimaris, a novel planctomycete from sediments.</title>
        <authorList>
            <person name="Vitorino I.R."/>
            <person name="Lage O.M."/>
        </authorList>
    </citation>
    <scope>NUCLEOTIDE SEQUENCE</scope>
    <source>
        <strain evidence="3">ICT_H6.2</strain>
    </source>
</reference>
<dbReference type="PANTHER" id="PTHR48050:SF13">
    <property type="entry name" value="STEROL 3-BETA-GLUCOSYLTRANSFERASE UGT80A2"/>
    <property type="match status" value="1"/>
</dbReference>
<dbReference type="EMBL" id="JAMXLR010000082">
    <property type="protein sequence ID" value="MCO6046994.1"/>
    <property type="molecule type" value="Genomic_DNA"/>
</dbReference>
<feature type="domain" description="Glycosyltransferase family 28 N-terminal" evidence="1">
    <location>
        <begin position="3"/>
        <end position="143"/>
    </location>
</feature>
<dbReference type="GO" id="GO:0016758">
    <property type="term" value="F:hexosyltransferase activity"/>
    <property type="evidence" value="ECO:0007669"/>
    <property type="project" value="InterPro"/>
</dbReference>
<protein>
    <submittedName>
        <fullName evidence="3">Glycosyltransferase</fullName>
    </submittedName>
</protein>
<dbReference type="AlphaFoldDB" id="A0A9X2JKP2"/>
<evidence type="ECO:0000259" key="2">
    <source>
        <dbReference type="Pfam" id="PF06722"/>
    </source>
</evidence>
<dbReference type="Gene3D" id="3.40.50.2000">
    <property type="entry name" value="Glycogen Phosphorylase B"/>
    <property type="match status" value="2"/>
</dbReference>
<dbReference type="RefSeq" id="WP_252855108.1">
    <property type="nucleotide sequence ID" value="NZ_JAMXLR010000082.1"/>
</dbReference>
<dbReference type="InterPro" id="IPR002213">
    <property type="entry name" value="UDP_glucos_trans"/>
</dbReference>
<dbReference type="FunFam" id="3.40.50.2000:FF:000009">
    <property type="entry name" value="Sterol 3-beta-glucosyltransferase UGT80A2"/>
    <property type="match status" value="1"/>
</dbReference>
<comment type="caution">
    <text evidence="3">The sequence shown here is derived from an EMBL/GenBank/DDBJ whole genome shotgun (WGS) entry which is preliminary data.</text>
</comment>
<keyword evidence="4" id="KW-1185">Reference proteome</keyword>
<dbReference type="Pfam" id="PF03033">
    <property type="entry name" value="Glyco_transf_28"/>
    <property type="match status" value="1"/>
</dbReference>
<evidence type="ECO:0000259" key="1">
    <source>
        <dbReference type="Pfam" id="PF03033"/>
    </source>
</evidence>
<dbReference type="InterPro" id="IPR004276">
    <property type="entry name" value="GlycoTrans_28_N"/>
</dbReference>
<dbReference type="SUPFAM" id="SSF53756">
    <property type="entry name" value="UDP-Glycosyltransferase/glycogen phosphorylase"/>
    <property type="match status" value="1"/>
</dbReference>
<evidence type="ECO:0000313" key="4">
    <source>
        <dbReference type="Proteomes" id="UP001155241"/>
    </source>
</evidence>
<proteinExistence type="predicted"/>
<organism evidence="3 4">
    <name type="scientific">Aeoliella straminimaris</name>
    <dbReference type="NCBI Taxonomy" id="2954799"/>
    <lineage>
        <taxon>Bacteria</taxon>
        <taxon>Pseudomonadati</taxon>
        <taxon>Planctomycetota</taxon>
        <taxon>Planctomycetia</taxon>
        <taxon>Pirellulales</taxon>
        <taxon>Lacipirellulaceae</taxon>
        <taxon>Aeoliella</taxon>
    </lineage>
</organism>
<gene>
    <name evidence="3" type="ORF">NG895_24105</name>
</gene>